<evidence type="ECO:0000313" key="2">
    <source>
        <dbReference type="Proteomes" id="UP000218968"/>
    </source>
</evidence>
<gene>
    <name evidence="1" type="ORF">CNR27_01580</name>
</gene>
<sequence length="207" mass="23566">MLTGSAGFLAAHPDLLYRGRGWQAFKRGDHKEAMRWFVRAARYADKPSQVMIAELLWNGQGRPADRALAYVWMDIAAERGYEGFVSLRELYWHQLEPAERQSALERGQSVYAEYGDPAAKPRIAQVLRRERARMTGSRTGSRSGALWISLVGPDGDEHLIHGTEYYAEKFWDPEAYQAWHDATWQTPRAGSVEIGDLEQMKDAPPQE</sequence>
<proteinExistence type="predicted"/>
<dbReference type="InterPro" id="IPR011990">
    <property type="entry name" value="TPR-like_helical_dom_sf"/>
</dbReference>
<dbReference type="EMBL" id="CP023406">
    <property type="protein sequence ID" value="ATD66296.1"/>
    <property type="molecule type" value="Genomic_DNA"/>
</dbReference>
<evidence type="ECO:0000313" key="1">
    <source>
        <dbReference type="EMBL" id="ATD66296.1"/>
    </source>
</evidence>
<protein>
    <recommendedName>
        <fullName evidence="3">Sel1 repeat family protein</fullName>
    </recommendedName>
</protein>
<dbReference type="SUPFAM" id="SSF81901">
    <property type="entry name" value="HCP-like"/>
    <property type="match status" value="1"/>
</dbReference>
<name>A0A290XBI1_9GAMM</name>
<dbReference type="KEGG" id="lum:CNR27_01580"/>
<keyword evidence="2" id="KW-1185">Reference proteome</keyword>
<reference evidence="2" key="1">
    <citation type="submission" date="2017-09" db="EMBL/GenBank/DDBJ databases">
        <title>Luteimonas liuhanmingii sp.nov., isolated from the intestinal contents of Tibetan Plateau Pika in Yushu, Qinghai Province, China.</title>
        <authorList>
            <person name="Gui Z."/>
        </authorList>
    </citation>
    <scope>NUCLEOTIDE SEQUENCE [LARGE SCALE GENOMIC DNA]</scope>
    <source>
        <strain evidence="2">100111</strain>
    </source>
</reference>
<accession>A0A290XBI1</accession>
<dbReference type="Gene3D" id="1.25.40.10">
    <property type="entry name" value="Tetratricopeptide repeat domain"/>
    <property type="match status" value="1"/>
</dbReference>
<organism evidence="1 2">
    <name type="scientific">Luteimonas chenhongjianii</name>
    <dbReference type="NCBI Taxonomy" id="2006110"/>
    <lineage>
        <taxon>Bacteria</taxon>
        <taxon>Pseudomonadati</taxon>
        <taxon>Pseudomonadota</taxon>
        <taxon>Gammaproteobacteria</taxon>
        <taxon>Lysobacterales</taxon>
        <taxon>Lysobacteraceae</taxon>
        <taxon>Luteimonas</taxon>
    </lineage>
</organism>
<dbReference type="AlphaFoldDB" id="A0A290XBI1"/>
<dbReference type="Proteomes" id="UP000218968">
    <property type="component" value="Chromosome"/>
</dbReference>
<evidence type="ECO:0008006" key="3">
    <source>
        <dbReference type="Google" id="ProtNLM"/>
    </source>
</evidence>